<dbReference type="OrthoDB" id="9785673at2"/>
<dbReference type="GO" id="GO:0032259">
    <property type="term" value="P:methylation"/>
    <property type="evidence" value="ECO:0007669"/>
    <property type="project" value="UniProtKB-KW"/>
</dbReference>
<dbReference type="InterPro" id="IPR029064">
    <property type="entry name" value="Ribosomal_eL30-like_sf"/>
</dbReference>
<dbReference type="InterPro" id="IPR013123">
    <property type="entry name" value="SpoU_subst-bd"/>
</dbReference>
<evidence type="ECO:0000256" key="3">
    <source>
        <dbReference type="ARBA" id="ARBA00022679"/>
    </source>
</evidence>
<dbReference type="SMART" id="SM00967">
    <property type="entry name" value="SpoU_sub_bind"/>
    <property type="match status" value="1"/>
</dbReference>
<dbReference type="InterPro" id="IPR029028">
    <property type="entry name" value="Alpha/beta_knot_MTases"/>
</dbReference>
<dbReference type="SUPFAM" id="SSF55315">
    <property type="entry name" value="L30e-like"/>
    <property type="match status" value="1"/>
</dbReference>
<name>A0A5C0SL62_CRATE</name>
<proteinExistence type="inferred from homology"/>
<dbReference type="InterPro" id="IPR029026">
    <property type="entry name" value="tRNA_m1G_MTases_N"/>
</dbReference>
<dbReference type="PANTHER" id="PTHR43191">
    <property type="entry name" value="RRNA METHYLTRANSFERASE 3"/>
    <property type="match status" value="1"/>
</dbReference>
<dbReference type="InterPro" id="IPR001537">
    <property type="entry name" value="SpoU_MeTrfase"/>
</dbReference>
<dbReference type="Proteomes" id="UP000324646">
    <property type="component" value="Chromosome"/>
</dbReference>
<dbReference type="InterPro" id="IPR053888">
    <property type="entry name" value="MRM3-like_sub_bind"/>
</dbReference>
<dbReference type="GO" id="GO:0003723">
    <property type="term" value="F:RNA binding"/>
    <property type="evidence" value="ECO:0007669"/>
    <property type="project" value="InterPro"/>
</dbReference>
<feature type="domain" description="RNA 2-O ribose methyltransferase substrate binding" evidence="4">
    <location>
        <begin position="31"/>
        <end position="107"/>
    </location>
</feature>
<dbReference type="Gene3D" id="3.30.1330.30">
    <property type="match status" value="1"/>
</dbReference>
<dbReference type="GO" id="GO:0006396">
    <property type="term" value="P:RNA processing"/>
    <property type="evidence" value="ECO:0007669"/>
    <property type="project" value="InterPro"/>
</dbReference>
<reference evidence="5 6" key="1">
    <citation type="submission" date="2019-07" db="EMBL/GenBank/DDBJ databases">
        <title>Complete genome of Crassaminicella thermophila SY095.</title>
        <authorList>
            <person name="Li X."/>
        </authorList>
    </citation>
    <scope>NUCLEOTIDE SEQUENCE [LARGE SCALE GENOMIC DNA]</scope>
    <source>
        <strain evidence="5 6">SY095</strain>
    </source>
</reference>
<evidence type="ECO:0000256" key="2">
    <source>
        <dbReference type="ARBA" id="ARBA00022603"/>
    </source>
</evidence>
<evidence type="ECO:0000313" key="6">
    <source>
        <dbReference type="Proteomes" id="UP000324646"/>
    </source>
</evidence>
<dbReference type="EMBL" id="CP042243">
    <property type="protein sequence ID" value="QEK13639.1"/>
    <property type="molecule type" value="Genomic_DNA"/>
</dbReference>
<sequence>MNNIYSHDNATIKHIRQLTKRKYRQKNSQYIVEGIRIVRDAIENNKKIECVLFCEKLYETSGGEELIKNLIEKNIKIYQVPNKIFMEICDTQNPQGIIAVLPYELYNLDQVLNEGKGLFLVLDRIQDPGNLGTIIRTADAAGFDAVLLTKGCVDLYNLKTIRSTMGSVFHLPIINVGETKEIITFLKSENIRIISTSLNTNKYYDEVDYNGRVAFVIGNEANGVLKEVLENSDELVKIPMIGKAESLNASVAASIMMYEAVRQRRNQKI</sequence>
<gene>
    <name evidence="5" type="primary">rlmB</name>
    <name evidence="5" type="ORF">FQB35_09240</name>
</gene>
<evidence type="ECO:0000259" key="4">
    <source>
        <dbReference type="SMART" id="SM00967"/>
    </source>
</evidence>
<dbReference type="SUPFAM" id="SSF75217">
    <property type="entry name" value="alpha/beta knot"/>
    <property type="match status" value="1"/>
</dbReference>
<dbReference type="InterPro" id="IPR004441">
    <property type="entry name" value="rRNA_MeTrfase_TrmH"/>
</dbReference>
<dbReference type="GO" id="GO:0005737">
    <property type="term" value="C:cytoplasm"/>
    <property type="evidence" value="ECO:0007669"/>
    <property type="project" value="UniProtKB-ARBA"/>
</dbReference>
<dbReference type="PANTHER" id="PTHR43191:SF2">
    <property type="entry name" value="RRNA METHYLTRANSFERASE 3, MITOCHONDRIAL"/>
    <property type="match status" value="1"/>
</dbReference>
<dbReference type="KEGG" id="crs:FQB35_09240"/>
<keyword evidence="3 5" id="KW-0808">Transferase</keyword>
<dbReference type="Pfam" id="PF22435">
    <property type="entry name" value="MRM3-like_sub_bind"/>
    <property type="match status" value="1"/>
</dbReference>
<protein>
    <submittedName>
        <fullName evidence="5">23S rRNA (Guanosine(2251)-2'-O)-methyltransferase RlmB</fullName>
    </submittedName>
</protein>
<comment type="similarity">
    <text evidence="1">Belongs to the class IV-like SAM-binding methyltransferase superfamily. RNA methyltransferase TrmH family.</text>
</comment>
<dbReference type="CDD" id="cd18095">
    <property type="entry name" value="SpoU-like_rRNA-MTase"/>
    <property type="match status" value="1"/>
</dbReference>
<dbReference type="InterPro" id="IPR051259">
    <property type="entry name" value="rRNA_Methyltransferase"/>
</dbReference>
<dbReference type="AlphaFoldDB" id="A0A5C0SL62"/>
<evidence type="ECO:0000256" key="1">
    <source>
        <dbReference type="ARBA" id="ARBA00007228"/>
    </source>
</evidence>
<keyword evidence="6" id="KW-1185">Reference proteome</keyword>
<evidence type="ECO:0000313" key="5">
    <source>
        <dbReference type="EMBL" id="QEK13639.1"/>
    </source>
</evidence>
<dbReference type="GO" id="GO:0008173">
    <property type="term" value="F:RNA methyltransferase activity"/>
    <property type="evidence" value="ECO:0007669"/>
    <property type="project" value="InterPro"/>
</dbReference>
<dbReference type="Pfam" id="PF00588">
    <property type="entry name" value="SpoU_methylase"/>
    <property type="match status" value="1"/>
</dbReference>
<organism evidence="5 6">
    <name type="scientific">Crassaminicella thermophila</name>
    <dbReference type="NCBI Taxonomy" id="2599308"/>
    <lineage>
        <taxon>Bacteria</taxon>
        <taxon>Bacillati</taxon>
        <taxon>Bacillota</taxon>
        <taxon>Clostridia</taxon>
        <taxon>Eubacteriales</taxon>
        <taxon>Clostridiaceae</taxon>
        <taxon>Crassaminicella</taxon>
    </lineage>
</organism>
<keyword evidence="2 5" id="KW-0489">Methyltransferase</keyword>
<accession>A0A5C0SL62</accession>
<dbReference type="Gene3D" id="3.40.1280.10">
    <property type="match status" value="1"/>
</dbReference>
<dbReference type="NCBIfam" id="TIGR00186">
    <property type="entry name" value="rRNA_methyl_3"/>
    <property type="match status" value="1"/>
</dbReference>